<dbReference type="Gramene" id="OGLUM03G30510.1">
    <property type="protein sequence ID" value="OGLUM03G30510.1"/>
    <property type="gene ID" value="OGLUM03G30510"/>
</dbReference>
<reference evidence="3" key="2">
    <citation type="submission" date="2018-05" db="EMBL/GenBank/DDBJ databases">
        <title>OgluRS3 (Oryza glumaepatula Reference Sequence Version 3).</title>
        <authorList>
            <person name="Zhang J."/>
            <person name="Kudrna D."/>
            <person name="Lee S."/>
            <person name="Talag J."/>
            <person name="Welchert J."/>
            <person name="Wing R.A."/>
        </authorList>
    </citation>
    <scope>NUCLEOTIDE SEQUENCE [LARGE SCALE GENOMIC DNA]</scope>
</reference>
<evidence type="ECO:0000256" key="1">
    <source>
        <dbReference type="SAM" id="MobiDB-lite"/>
    </source>
</evidence>
<name>A0A0D9ZBV1_9ORYZ</name>
<dbReference type="EnsemblPlants" id="OGLUM03G30510.1">
    <property type="protein sequence ID" value="OGLUM03G30510.1"/>
    <property type="gene ID" value="OGLUM03G30510"/>
</dbReference>
<dbReference type="HOGENOM" id="CLU_1268636_0_0_1"/>
<evidence type="ECO:0000313" key="4">
    <source>
        <dbReference type="Proteomes" id="UP000026961"/>
    </source>
</evidence>
<keyword evidence="4" id="KW-1185">Reference proteome</keyword>
<feature type="compositionally biased region" description="Low complexity" evidence="1">
    <location>
        <begin position="207"/>
        <end position="218"/>
    </location>
</feature>
<feature type="signal peptide" evidence="2">
    <location>
        <begin position="1"/>
        <end position="19"/>
    </location>
</feature>
<protein>
    <submittedName>
        <fullName evidence="3">Uncharacterized protein</fullName>
    </submittedName>
</protein>
<feature type="region of interest" description="Disordered" evidence="1">
    <location>
        <begin position="186"/>
        <end position="218"/>
    </location>
</feature>
<dbReference type="Proteomes" id="UP000026961">
    <property type="component" value="Chromosome 3"/>
</dbReference>
<feature type="chain" id="PRO_5002352043" evidence="2">
    <location>
        <begin position="20"/>
        <end position="218"/>
    </location>
</feature>
<evidence type="ECO:0000313" key="3">
    <source>
        <dbReference type="EnsemblPlants" id="OGLUM03G30510.1"/>
    </source>
</evidence>
<evidence type="ECO:0000256" key="2">
    <source>
        <dbReference type="SAM" id="SignalP"/>
    </source>
</evidence>
<dbReference type="AlphaFoldDB" id="A0A0D9ZBV1"/>
<keyword evidence="2" id="KW-0732">Signal</keyword>
<sequence>MAMLILHFLFSLVYRGSETDKIRPESPAYCPVNFITDVPVISSPMFIVRLNVAEDNMTNICFRKEGLHWSKQPRTVQACCKEVLVAGIRLANRHAGIVDKEFHIPLFRGQGISFCTQLIESACLTESLIESLSHETLQRHGYWLQRLSPNYHSNSQQALRLSISMATMAAFAASWPPAGRAPLTFLDMEGSGRTGHAGGGRSRRRWQQQQQQLWRRRS</sequence>
<organism evidence="3">
    <name type="scientific">Oryza glumipatula</name>
    <dbReference type="NCBI Taxonomy" id="40148"/>
    <lineage>
        <taxon>Eukaryota</taxon>
        <taxon>Viridiplantae</taxon>
        <taxon>Streptophyta</taxon>
        <taxon>Embryophyta</taxon>
        <taxon>Tracheophyta</taxon>
        <taxon>Spermatophyta</taxon>
        <taxon>Magnoliopsida</taxon>
        <taxon>Liliopsida</taxon>
        <taxon>Poales</taxon>
        <taxon>Poaceae</taxon>
        <taxon>BOP clade</taxon>
        <taxon>Oryzoideae</taxon>
        <taxon>Oryzeae</taxon>
        <taxon>Oryzinae</taxon>
        <taxon>Oryza</taxon>
    </lineage>
</organism>
<proteinExistence type="predicted"/>
<accession>A0A0D9ZBV1</accession>
<reference evidence="3" key="1">
    <citation type="submission" date="2015-04" db="UniProtKB">
        <authorList>
            <consortium name="EnsemblPlants"/>
        </authorList>
    </citation>
    <scope>IDENTIFICATION</scope>
</reference>